<keyword evidence="1" id="KW-1133">Transmembrane helix</keyword>
<reference evidence="2 3" key="1">
    <citation type="journal article" date="2013" name="Genome Announc.">
        <title>Genome Sequence of Campylobacter showae UNSWCD, Isolated from a Patient with Crohn's Disease.</title>
        <authorList>
            <person name="Tay A.P."/>
            <person name="Kaakoush N.O."/>
            <person name="Deshpande N.P."/>
            <person name="Chen Z."/>
            <person name="Mitchell H."/>
            <person name="Wilkins M.R."/>
        </authorList>
    </citation>
    <scope>NUCLEOTIDE SEQUENCE [LARGE SCALE GENOMIC DNA]</scope>
    <source>
        <strain evidence="2 3">CSUNSWCD</strain>
    </source>
</reference>
<keyword evidence="1" id="KW-0472">Membrane</keyword>
<dbReference type="PATRIC" id="fig|1244083.3.peg.780"/>
<evidence type="ECO:0000313" key="2">
    <source>
        <dbReference type="EMBL" id="EKU11787.1"/>
    </source>
</evidence>
<feature type="transmembrane region" description="Helical" evidence="1">
    <location>
        <begin position="23"/>
        <end position="42"/>
    </location>
</feature>
<proteinExistence type="predicted"/>
<gene>
    <name evidence="2" type="ORF">CSUNSWCD_1537</name>
</gene>
<sequence length="58" mass="6562">MIDAVKPLVLKSLKNNFTPCKSLVLGFCLLSIFLNFISRSAVKTAFLPIKRSKILIYF</sequence>
<keyword evidence="1" id="KW-0812">Transmembrane</keyword>
<accession>M5IH12</accession>
<protein>
    <submittedName>
        <fullName evidence="2">Uncharacterized protein</fullName>
    </submittedName>
</protein>
<name>M5IH12_9BACT</name>
<evidence type="ECO:0000256" key="1">
    <source>
        <dbReference type="SAM" id="Phobius"/>
    </source>
</evidence>
<dbReference type="AlphaFoldDB" id="M5IH12"/>
<dbReference type="STRING" id="1244083.CSUNSWCD_1537"/>
<evidence type="ECO:0000313" key="3">
    <source>
        <dbReference type="Proteomes" id="UP000011939"/>
    </source>
</evidence>
<organism evidence="2 3">
    <name type="scientific">Campylobacter showae CSUNSWCD</name>
    <dbReference type="NCBI Taxonomy" id="1244083"/>
    <lineage>
        <taxon>Bacteria</taxon>
        <taxon>Pseudomonadati</taxon>
        <taxon>Campylobacterota</taxon>
        <taxon>Epsilonproteobacteria</taxon>
        <taxon>Campylobacterales</taxon>
        <taxon>Campylobacteraceae</taxon>
        <taxon>Campylobacter</taxon>
    </lineage>
</organism>
<dbReference type="EMBL" id="AMZQ01000004">
    <property type="protein sequence ID" value="EKU11787.1"/>
    <property type="molecule type" value="Genomic_DNA"/>
</dbReference>
<dbReference type="Proteomes" id="UP000011939">
    <property type="component" value="Unassembled WGS sequence"/>
</dbReference>
<comment type="caution">
    <text evidence="2">The sequence shown here is derived from an EMBL/GenBank/DDBJ whole genome shotgun (WGS) entry which is preliminary data.</text>
</comment>